<dbReference type="Proteomes" id="UP000830542">
    <property type="component" value="Chromosome"/>
</dbReference>
<evidence type="ECO:0000313" key="2">
    <source>
        <dbReference type="EMBL" id="UOO94292.1"/>
    </source>
</evidence>
<feature type="domain" description="DUF8106" evidence="1">
    <location>
        <begin position="14"/>
        <end position="59"/>
    </location>
</feature>
<dbReference type="Pfam" id="PF26408">
    <property type="entry name" value="DUF8106"/>
    <property type="match status" value="1"/>
</dbReference>
<accession>A0AAX3AJK9</accession>
<dbReference type="EMBL" id="CP095005">
    <property type="protein sequence ID" value="UOO94292.1"/>
    <property type="molecule type" value="Genomic_DNA"/>
</dbReference>
<organism evidence="2 3">
    <name type="scientific">Halococcus dombrowskii</name>
    <dbReference type="NCBI Taxonomy" id="179637"/>
    <lineage>
        <taxon>Archaea</taxon>
        <taxon>Methanobacteriati</taxon>
        <taxon>Methanobacteriota</taxon>
        <taxon>Stenosarchaea group</taxon>
        <taxon>Halobacteria</taxon>
        <taxon>Halobacteriales</taxon>
        <taxon>Halococcaceae</taxon>
        <taxon>Halococcus</taxon>
    </lineage>
</organism>
<name>A0AAX3AJK9_HALDO</name>
<proteinExistence type="predicted"/>
<dbReference type="InterPro" id="IPR058419">
    <property type="entry name" value="DUF8106"/>
</dbReference>
<gene>
    <name evidence="2" type="ORF">MUK72_09950</name>
</gene>
<keyword evidence="3" id="KW-1185">Reference proteome</keyword>
<dbReference type="KEGG" id="hdo:MUK72_09950"/>
<protein>
    <submittedName>
        <fullName evidence="2">Phage terminase large subunit family protein</fullName>
    </submittedName>
</protein>
<evidence type="ECO:0000259" key="1">
    <source>
        <dbReference type="Pfam" id="PF26408"/>
    </source>
</evidence>
<evidence type="ECO:0000313" key="3">
    <source>
        <dbReference type="Proteomes" id="UP000830542"/>
    </source>
</evidence>
<sequence length="66" mass="7260">MRTARRSTTSGAPRKGTLFCPTCGHASPIDGDWRVEPAEDDPERVVYRCPDCGAPIANRPREVVYA</sequence>
<reference evidence="2" key="1">
    <citation type="submission" date="2022-04" db="EMBL/GenBank/DDBJ databases">
        <title>Sequencing and genomic assembly of Halococcus dombrowskii.</title>
        <authorList>
            <person name="Lim S.W."/>
            <person name="MacLea K.S."/>
        </authorList>
    </citation>
    <scope>NUCLEOTIDE SEQUENCE</scope>
    <source>
        <strain evidence="2">H4</strain>
    </source>
</reference>
<dbReference type="GeneID" id="71762172"/>
<dbReference type="RefSeq" id="WP_004055168.1">
    <property type="nucleotide sequence ID" value="NZ_BAAADN010000002.1"/>
</dbReference>
<dbReference type="AlphaFoldDB" id="A0AAX3AJK9"/>